<comment type="caution">
    <text evidence="1">The sequence shown here is derived from an EMBL/GenBank/DDBJ whole genome shotgun (WGS) entry which is preliminary data.</text>
</comment>
<evidence type="ECO:0000313" key="2">
    <source>
        <dbReference type="Proteomes" id="UP000443353"/>
    </source>
</evidence>
<proteinExistence type="predicted"/>
<dbReference type="AlphaFoldDB" id="A0A7X3FWJ0"/>
<protein>
    <submittedName>
        <fullName evidence="1">Uncharacterized protein</fullName>
    </submittedName>
</protein>
<dbReference type="Proteomes" id="UP000443353">
    <property type="component" value="Unassembled WGS sequence"/>
</dbReference>
<evidence type="ECO:0000313" key="1">
    <source>
        <dbReference type="EMBL" id="MVW59361.1"/>
    </source>
</evidence>
<dbReference type="RefSeq" id="WP_156403850.1">
    <property type="nucleotide sequence ID" value="NZ_WSES01000002.1"/>
</dbReference>
<gene>
    <name evidence="1" type="ORF">GPY61_05415</name>
</gene>
<keyword evidence="2" id="KW-1185">Reference proteome</keyword>
<reference evidence="1 2" key="1">
    <citation type="submission" date="2019-12" db="EMBL/GenBank/DDBJ databases">
        <authorList>
            <person name="Li C."/>
            <person name="Zhao J."/>
        </authorList>
    </citation>
    <scope>NUCLEOTIDE SEQUENCE [LARGE SCALE GENOMIC DNA]</scope>
    <source>
        <strain evidence="1 2">NEAU-DD11</strain>
    </source>
</reference>
<dbReference type="EMBL" id="WSES01000002">
    <property type="protein sequence ID" value="MVW59361.1"/>
    <property type="molecule type" value="Genomic_DNA"/>
</dbReference>
<sequence>MRKTQLLKFLAGYLIGAAGLICVPAYSQNTVEIVGERTVCTGDCTGVVWNGVFMQVSMPGSGVSNTTYAAGNNDGTTGTEPKFNRTAPGCQREGYFWLETKSYAEAGNPPGVVIMNTFQDPLYEGPGWVKIQNDRIYHEWQQGWTYIRVYRTQIHYMYNVNTKQVAQMKFKNSFAYGCEGYAKSIV</sequence>
<accession>A0A7X3FWJ0</accession>
<name>A0A7X3FWJ0_9BURK</name>
<organism evidence="1 2">
    <name type="scientific">Massilia cellulosiltytica</name>
    <dbReference type="NCBI Taxonomy" id="2683234"/>
    <lineage>
        <taxon>Bacteria</taxon>
        <taxon>Pseudomonadati</taxon>
        <taxon>Pseudomonadota</taxon>
        <taxon>Betaproteobacteria</taxon>
        <taxon>Burkholderiales</taxon>
        <taxon>Oxalobacteraceae</taxon>
        <taxon>Telluria group</taxon>
        <taxon>Massilia</taxon>
    </lineage>
</organism>